<dbReference type="Proteomes" id="UP000803884">
    <property type="component" value="Unassembled WGS sequence"/>
</dbReference>
<dbReference type="EMBL" id="JAAQHG020000006">
    <property type="protein sequence ID" value="KAL1588679.1"/>
    <property type="molecule type" value="Genomic_DNA"/>
</dbReference>
<feature type="transmembrane region" description="Helical" evidence="6">
    <location>
        <begin position="262"/>
        <end position="280"/>
    </location>
</feature>
<keyword evidence="4 6" id="KW-0472">Membrane</keyword>
<dbReference type="GO" id="GO:0005886">
    <property type="term" value="C:plasma membrane"/>
    <property type="evidence" value="ECO:0007669"/>
    <property type="project" value="TreeGrafter"/>
</dbReference>
<keyword evidence="3 6" id="KW-1133">Transmembrane helix</keyword>
<organism evidence="7 8">
    <name type="scientific">Cladosporium halotolerans</name>
    <dbReference type="NCBI Taxonomy" id="1052096"/>
    <lineage>
        <taxon>Eukaryota</taxon>
        <taxon>Fungi</taxon>
        <taxon>Dikarya</taxon>
        <taxon>Ascomycota</taxon>
        <taxon>Pezizomycotina</taxon>
        <taxon>Dothideomycetes</taxon>
        <taxon>Dothideomycetidae</taxon>
        <taxon>Cladosporiales</taxon>
        <taxon>Cladosporiaceae</taxon>
        <taxon>Cladosporium</taxon>
    </lineage>
</organism>
<feature type="transmembrane region" description="Helical" evidence="6">
    <location>
        <begin position="60"/>
        <end position="81"/>
    </location>
</feature>
<gene>
    <name evidence="7" type="ORF">WHR41_02618</name>
</gene>
<comment type="caution">
    <text evidence="7">The sequence shown here is derived from an EMBL/GenBank/DDBJ whole genome shotgun (WGS) entry which is preliminary data.</text>
</comment>
<evidence type="ECO:0000313" key="8">
    <source>
        <dbReference type="Proteomes" id="UP000803884"/>
    </source>
</evidence>
<dbReference type="GeneID" id="96004062"/>
<dbReference type="AlphaFoldDB" id="A0AB34KZV1"/>
<evidence type="ECO:0000256" key="5">
    <source>
        <dbReference type="SAM" id="MobiDB-lite"/>
    </source>
</evidence>
<feature type="region of interest" description="Disordered" evidence="5">
    <location>
        <begin position="286"/>
        <end position="325"/>
    </location>
</feature>
<evidence type="ECO:0000256" key="6">
    <source>
        <dbReference type="SAM" id="Phobius"/>
    </source>
</evidence>
<sequence>MALCLVLAFQWGGNQYVWSNWRVILLLALAGVLLVSFLSIEHWAGDGSLVPLKMLRQRMIVCASLITFCNFAHLFLLAYYLPFYFQAACGASTIASGVMYLPTAISLGIASMAGGQITKTLDYYNMTLMLGSILMTVGAGLITTFTPATTPKSWISYQVIYGFGIGLTFQPLFVGVQTVLHDSIVPRALVMSSFAQMFGGIVILSVAQNVFLSRLAENLVNRAPQMDSAATLSKGALGIVGAFPERYREQVLISYNGSLVQVFYIALGLTCVVAVSSLGMEWKSVKVRKDDGEDEEENSDGPQNIAGEESNEDREVEDADGKAEQ</sequence>
<protein>
    <submittedName>
        <fullName evidence="7">Uncharacterized protein</fullName>
    </submittedName>
</protein>
<dbReference type="PANTHER" id="PTHR23501">
    <property type="entry name" value="MAJOR FACILITATOR SUPERFAMILY"/>
    <property type="match status" value="1"/>
</dbReference>
<comment type="subcellular location">
    <subcellularLocation>
        <location evidence="1">Membrane</location>
        <topology evidence="1">Multi-pass membrane protein</topology>
    </subcellularLocation>
</comment>
<name>A0AB34KZV1_9PEZI</name>
<feature type="transmembrane region" description="Helical" evidence="6">
    <location>
        <begin position="126"/>
        <end position="148"/>
    </location>
</feature>
<dbReference type="RefSeq" id="XP_069231784.1">
    <property type="nucleotide sequence ID" value="XM_069371224.1"/>
</dbReference>
<reference evidence="7 8" key="1">
    <citation type="journal article" date="2020" name="Microbiol. Resour. Announc.">
        <title>Draft Genome Sequence of a Cladosporium Species Isolated from the Mesophotic Ascidian Didemnum maculosum.</title>
        <authorList>
            <person name="Gioti A."/>
            <person name="Siaperas R."/>
            <person name="Nikolaivits E."/>
            <person name="Le Goff G."/>
            <person name="Ouazzani J."/>
            <person name="Kotoulas G."/>
            <person name="Topakas E."/>
        </authorList>
    </citation>
    <scope>NUCLEOTIDE SEQUENCE [LARGE SCALE GENOMIC DNA]</scope>
    <source>
        <strain evidence="7 8">TM138-S3</strain>
    </source>
</reference>
<evidence type="ECO:0000313" key="7">
    <source>
        <dbReference type="EMBL" id="KAL1588679.1"/>
    </source>
</evidence>
<feature type="transmembrane region" description="Helical" evidence="6">
    <location>
        <begin position="154"/>
        <end position="176"/>
    </location>
</feature>
<keyword evidence="2 6" id="KW-0812">Transmembrane</keyword>
<evidence type="ECO:0000256" key="4">
    <source>
        <dbReference type="ARBA" id="ARBA00023136"/>
    </source>
</evidence>
<dbReference type="Gene3D" id="1.20.1250.20">
    <property type="entry name" value="MFS general substrate transporter like domains"/>
    <property type="match status" value="1"/>
</dbReference>
<keyword evidence="8" id="KW-1185">Reference proteome</keyword>
<evidence type="ECO:0000256" key="1">
    <source>
        <dbReference type="ARBA" id="ARBA00004141"/>
    </source>
</evidence>
<proteinExistence type="predicted"/>
<dbReference type="PANTHER" id="PTHR23501:SF198">
    <property type="entry name" value="AZOLE RESISTANCE PROTEIN 1-RELATED"/>
    <property type="match status" value="1"/>
</dbReference>
<evidence type="ECO:0000256" key="2">
    <source>
        <dbReference type="ARBA" id="ARBA00022692"/>
    </source>
</evidence>
<evidence type="ECO:0000256" key="3">
    <source>
        <dbReference type="ARBA" id="ARBA00022989"/>
    </source>
</evidence>
<dbReference type="InterPro" id="IPR036259">
    <property type="entry name" value="MFS_trans_sf"/>
</dbReference>
<feature type="transmembrane region" description="Helical" evidence="6">
    <location>
        <begin position="20"/>
        <end position="40"/>
    </location>
</feature>
<feature type="compositionally biased region" description="Acidic residues" evidence="5">
    <location>
        <begin position="309"/>
        <end position="318"/>
    </location>
</feature>
<accession>A0AB34KZV1</accession>
<dbReference type="SUPFAM" id="SSF103473">
    <property type="entry name" value="MFS general substrate transporter"/>
    <property type="match status" value="1"/>
</dbReference>
<feature type="transmembrane region" description="Helical" evidence="6">
    <location>
        <begin position="188"/>
        <end position="211"/>
    </location>
</feature>
<feature type="transmembrane region" description="Helical" evidence="6">
    <location>
        <begin position="93"/>
        <end position="114"/>
    </location>
</feature>
<dbReference type="GO" id="GO:0022857">
    <property type="term" value="F:transmembrane transporter activity"/>
    <property type="evidence" value="ECO:0007669"/>
    <property type="project" value="TreeGrafter"/>
</dbReference>